<dbReference type="Pfam" id="PF23241">
    <property type="entry name" value="HAT_PRP39_C"/>
    <property type="match status" value="1"/>
</dbReference>
<feature type="compositionally biased region" description="Acidic residues" evidence="11">
    <location>
        <begin position="307"/>
        <end position="323"/>
    </location>
</feature>
<dbReference type="InterPro" id="IPR007599">
    <property type="entry name" value="DER1"/>
</dbReference>
<evidence type="ECO:0000313" key="15">
    <source>
        <dbReference type="Proteomes" id="UP000053758"/>
    </source>
</evidence>
<dbReference type="Gene3D" id="1.25.40.10">
    <property type="entry name" value="Tetratricopeptide repeat domain"/>
    <property type="match status" value="4"/>
</dbReference>
<dbReference type="PROSITE" id="PS50005">
    <property type="entry name" value="TPR"/>
    <property type="match status" value="1"/>
</dbReference>
<keyword evidence="7 12" id="KW-0472">Membrane</keyword>
<evidence type="ECO:0000256" key="7">
    <source>
        <dbReference type="ARBA" id="ARBA00023136"/>
    </source>
</evidence>
<dbReference type="InterPro" id="IPR003107">
    <property type="entry name" value="HAT"/>
</dbReference>
<dbReference type="InterPro" id="IPR010491">
    <property type="entry name" value="PRP1_N"/>
</dbReference>
<organism evidence="14">
    <name type="scientific">Pseudozyma antarctica</name>
    <name type="common">Yeast</name>
    <name type="synonym">Candida antarctica</name>
    <dbReference type="NCBI Taxonomy" id="84753"/>
    <lineage>
        <taxon>Eukaryota</taxon>
        <taxon>Fungi</taxon>
        <taxon>Dikarya</taxon>
        <taxon>Basidiomycota</taxon>
        <taxon>Ustilaginomycotina</taxon>
        <taxon>Ustilaginomycetes</taxon>
        <taxon>Ustilaginales</taxon>
        <taxon>Ustilaginaceae</taxon>
        <taxon>Moesziomyces</taxon>
    </lineage>
</organism>
<evidence type="ECO:0000256" key="2">
    <source>
        <dbReference type="ARBA" id="ARBA00004141"/>
    </source>
</evidence>
<dbReference type="Pfam" id="PF04511">
    <property type="entry name" value="DER1"/>
    <property type="match status" value="1"/>
</dbReference>
<dbReference type="Pfam" id="PF06424">
    <property type="entry name" value="PRP1_N"/>
    <property type="match status" value="1"/>
</dbReference>
<evidence type="ECO:0000256" key="4">
    <source>
        <dbReference type="ARBA" id="ARBA00022692"/>
    </source>
</evidence>
<evidence type="ECO:0000256" key="12">
    <source>
        <dbReference type="SAM" id="Phobius"/>
    </source>
</evidence>
<gene>
    <name evidence="14" type="ORF">PAN0_004c2309</name>
</gene>
<keyword evidence="3" id="KW-0507">mRNA processing</keyword>
<dbReference type="SUPFAM" id="SSF144091">
    <property type="entry name" value="Rhomboid-like"/>
    <property type="match status" value="1"/>
</dbReference>
<dbReference type="Pfam" id="PF13428">
    <property type="entry name" value="TPR_14"/>
    <property type="match status" value="1"/>
</dbReference>
<feature type="repeat" description="TPR" evidence="10">
    <location>
        <begin position="1078"/>
        <end position="1111"/>
    </location>
</feature>
<accession>A0A081CBQ4</accession>
<keyword evidence="15" id="KW-1185">Reference proteome</keyword>
<dbReference type="RefSeq" id="XP_014657740.1">
    <property type="nucleotide sequence ID" value="XM_014802254.1"/>
</dbReference>
<keyword evidence="9" id="KW-0539">Nucleus</keyword>
<dbReference type="FunFam" id="1.25.40.10:FF:000256">
    <property type="entry name" value="Probable pre-mRNA splicing factor prp1"/>
    <property type="match status" value="1"/>
</dbReference>
<keyword evidence="4 12" id="KW-0812">Transmembrane</keyword>
<dbReference type="EMBL" id="DF830071">
    <property type="protein sequence ID" value="GAK64100.1"/>
    <property type="molecule type" value="Genomic_DNA"/>
</dbReference>
<dbReference type="SMART" id="SM00386">
    <property type="entry name" value="HAT"/>
    <property type="match status" value="11"/>
</dbReference>
<reference evidence="14" key="1">
    <citation type="submission" date="2014-07" db="EMBL/GenBank/DDBJ databases">
        <title>Draft genome sequence of the yeast Pseudozyma antarctica JCM 10317 known as a producer of lipase B which used in a wide range of industrial applications.</title>
        <authorList>
            <person name="Morita T."/>
            <person name="Saika A."/>
            <person name="Koike H."/>
        </authorList>
    </citation>
    <scope>NUCLEOTIDE SEQUENCE</scope>
    <source>
        <strain evidence="14">JCM 10317</strain>
    </source>
</reference>
<evidence type="ECO:0000256" key="11">
    <source>
        <dbReference type="SAM" id="MobiDB-lite"/>
    </source>
</evidence>
<evidence type="ECO:0000256" key="8">
    <source>
        <dbReference type="ARBA" id="ARBA00023187"/>
    </source>
</evidence>
<evidence type="ECO:0000256" key="5">
    <source>
        <dbReference type="ARBA" id="ARBA00022737"/>
    </source>
</evidence>
<comment type="subcellular location">
    <subcellularLocation>
        <location evidence="2">Membrane</location>
        <topology evidence="2">Multi-pass membrane protein</topology>
    </subcellularLocation>
    <subcellularLocation>
        <location evidence="1">Nucleus</location>
    </subcellularLocation>
</comment>
<keyword evidence="6 12" id="KW-1133">Transmembrane helix</keyword>
<evidence type="ECO:0000256" key="10">
    <source>
        <dbReference type="PROSITE-ProRule" id="PRU00339"/>
    </source>
</evidence>
<evidence type="ECO:0000256" key="6">
    <source>
        <dbReference type="ARBA" id="ARBA00022989"/>
    </source>
</evidence>
<dbReference type="GO" id="GO:0071013">
    <property type="term" value="C:catalytic step 2 spliceosome"/>
    <property type="evidence" value="ECO:0007669"/>
    <property type="project" value="TreeGrafter"/>
</dbReference>
<dbReference type="SUPFAM" id="SSF48452">
    <property type="entry name" value="TPR-like"/>
    <property type="match status" value="3"/>
</dbReference>
<feature type="transmembrane region" description="Helical" evidence="12">
    <location>
        <begin position="47"/>
        <end position="70"/>
    </location>
</feature>
<evidence type="ECO:0000256" key="9">
    <source>
        <dbReference type="ARBA" id="ARBA00023242"/>
    </source>
</evidence>
<dbReference type="InterPro" id="IPR011990">
    <property type="entry name" value="TPR-like_helical_dom_sf"/>
</dbReference>
<dbReference type="GeneID" id="26303046"/>
<dbReference type="PANTHER" id="PTHR11246:SF1">
    <property type="entry name" value="PRE-MRNA-PROCESSING FACTOR 6"/>
    <property type="match status" value="1"/>
</dbReference>
<feature type="transmembrane region" description="Helical" evidence="12">
    <location>
        <begin position="113"/>
        <end position="128"/>
    </location>
</feature>
<dbReference type="InterPro" id="IPR059164">
    <property type="entry name" value="HAT_PRP39_C"/>
</dbReference>
<dbReference type="Proteomes" id="UP000053758">
    <property type="component" value="Unassembled WGS sequence"/>
</dbReference>
<name>A0A081CBQ4_PSEA2</name>
<dbReference type="InterPro" id="IPR045075">
    <property type="entry name" value="Syf1-like"/>
</dbReference>
<evidence type="ECO:0000313" key="14">
    <source>
        <dbReference type="EMBL" id="GAK64100.1"/>
    </source>
</evidence>
<keyword evidence="10" id="KW-0802">TPR repeat</keyword>
<sequence length="1178" mass="129415">MDLESIPPITGAWAALTLGVALLEHTHLVSSFQLFYTPALVFRKYQVWRLLTTFLYFGPLGLDFIFHLFFFMRYSRMLEENSFGGRSGGRAAYVVLLLFAATCLLILSPLTAQPFLGSPLAFVLVYIWSRRNRHVRLSLFGLLVVTAPYLPWSLVIFGWLLHGSLRAVVGDISGIAVGHLYYFLVDVWPREFRSGGRNLLATPRFLLGADVEYRRCKCASSSYTTNFALATARTLRSARVPHSSARQWPTMADKPNKLAFLSMQAPAGYVAGLGRGASGFTTRADIGPARLPAAPTTGGPSAPKGDDDADDGAADNDGGDDDEGRFQDPENETGLFAGAVYEKDDEEADRIWEAVDAKMDQRRRKFRDAREREERERARADKPQVQAQFADLKRGLSSVTEDEWAALADPGSATGKRRKAAAKREARNTRSFAISDTILVANRDRNAVESALTQDQMNTADGIASLAEIGEARNKIFSHQLDQASSSSSSALSGTATSIDPKGYLTELSTSVIKTDAEIGDIAKARTLLDSVIKTNPRHAPGWIAAARVEEVAGKMSSARKIISQGCEHCPRSEDIWLEAARLNTTDNAKVILARSIQHVSTSVNIWLKAVELESDPESKKRVLRKSLEYIPHSVKLWKELVNLEENPEDARILLSGAVAAVPMSIELWLALARLSPPNDAKKVLNEARKTIPTSHEIWIAAARLLEETEGDEGKVDKTVGAAVKALKKAGVQLSREQWFQEAESVENDGSPLTCAAIVKATIELDLDEQDRRAVWVEEAQSAQERGCVQVARTILAYTLREFPDRPAIWHSAVALEQAHGTRDAVEALLERAVASCAQAEELWLLYAREKSTAGDVPGARGVLIRAFDANIGSERISLAAAQLEADNGQLVAAGKLLERACSEVGTARVWMKSALLERDHGSPQRALELVDAAVAKFPKHDKLYMMGGQLKRTVATDAAQGIRDAREYYARGVRNCPSSIPLWILASRLEEEAGLVIRARALLEKARMHAPSSAIWSESIAVEHRAGSPTQARTLLSRALQDLPSSGELWALAVAFEPRTGRKTKMADALKKTADDSRVITVVAQQFALESKFPQARKWFHRAVAADPDNADAWAAWYRFESQQANQDQISQLLDAFLKANPRHGTIWQPIAKDPANKSLSKHHLLRKAAAQITPLS</sequence>
<dbReference type="InterPro" id="IPR019734">
    <property type="entry name" value="TPR_rpt"/>
</dbReference>
<dbReference type="AlphaFoldDB" id="A0A081CBQ4"/>
<protein>
    <submittedName>
        <fullName evidence="14">Pre-mRNA-splicing factor prp1</fullName>
    </submittedName>
</protein>
<dbReference type="InterPro" id="IPR035952">
    <property type="entry name" value="Rhomboid-like_sf"/>
</dbReference>
<feature type="compositionally biased region" description="Low complexity" evidence="11">
    <location>
        <begin position="292"/>
        <end position="303"/>
    </location>
</feature>
<evidence type="ECO:0000256" key="3">
    <source>
        <dbReference type="ARBA" id="ARBA00022664"/>
    </source>
</evidence>
<keyword evidence="5" id="KW-0677">Repeat</keyword>
<dbReference type="GO" id="GO:0046540">
    <property type="term" value="C:U4/U6 x U5 tri-snRNP complex"/>
    <property type="evidence" value="ECO:0007669"/>
    <property type="project" value="TreeGrafter"/>
</dbReference>
<dbReference type="GO" id="GO:0016020">
    <property type="term" value="C:membrane"/>
    <property type="evidence" value="ECO:0007669"/>
    <property type="project" value="UniProtKB-SubCell"/>
</dbReference>
<feature type="transmembrane region" description="Helical" evidence="12">
    <location>
        <begin position="140"/>
        <end position="161"/>
    </location>
</feature>
<feature type="region of interest" description="Disordered" evidence="11">
    <location>
        <begin position="283"/>
        <end position="336"/>
    </location>
</feature>
<proteinExistence type="predicted"/>
<dbReference type="FunFam" id="1.25.40.10:FF:000384">
    <property type="entry name" value="Probable pre-mRNA splicing factor prp1"/>
    <property type="match status" value="1"/>
</dbReference>
<dbReference type="HOGENOM" id="CLU_007010_0_0_1"/>
<feature type="domain" description="PRP1 splicing factor N-terminal" evidence="13">
    <location>
        <begin position="265"/>
        <end position="416"/>
    </location>
</feature>
<evidence type="ECO:0000259" key="13">
    <source>
        <dbReference type="Pfam" id="PF06424"/>
    </source>
</evidence>
<dbReference type="PANTHER" id="PTHR11246">
    <property type="entry name" value="PRE-MRNA SPLICING FACTOR"/>
    <property type="match status" value="1"/>
</dbReference>
<dbReference type="GO" id="GO:0000244">
    <property type="term" value="P:spliceosomal tri-snRNP complex assembly"/>
    <property type="evidence" value="ECO:0007669"/>
    <property type="project" value="TreeGrafter"/>
</dbReference>
<evidence type="ECO:0000256" key="1">
    <source>
        <dbReference type="ARBA" id="ARBA00004123"/>
    </source>
</evidence>
<keyword evidence="8" id="KW-0508">mRNA splicing</keyword>